<dbReference type="InterPro" id="IPR001789">
    <property type="entry name" value="Sig_transdc_resp-reg_receiver"/>
</dbReference>
<dbReference type="SUPFAM" id="SSF46894">
    <property type="entry name" value="C-terminal effector domain of the bipartite response regulators"/>
    <property type="match status" value="1"/>
</dbReference>
<dbReference type="CDD" id="cd17535">
    <property type="entry name" value="REC_NarL-like"/>
    <property type="match status" value="1"/>
</dbReference>
<dbReference type="Gene3D" id="3.40.50.2300">
    <property type="match status" value="1"/>
</dbReference>
<dbReference type="GO" id="GO:0003677">
    <property type="term" value="F:DNA binding"/>
    <property type="evidence" value="ECO:0007669"/>
    <property type="project" value="UniProtKB-KW"/>
</dbReference>
<feature type="modified residue" description="4-aspartylphosphate" evidence="5">
    <location>
        <position position="59"/>
    </location>
</feature>
<evidence type="ECO:0000256" key="1">
    <source>
        <dbReference type="ARBA" id="ARBA00022553"/>
    </source>
</evidence>
<evidence type="ECO:0000313" key="9">
    <source>
        <dbReference type="Proteomes" id="UP000637423"/>
    </source>
</evidence>
<organism evidence="8 9">
    <name type="scientific">Undibacterium terreum</name>
    <dbReference type="NCBI Taxonomy" id="1224302"/>
    <lineage>
        <taxon>Bacteria</taxon>
        <taxon>Pseudomonadati</taxon>
        <taxon>Pseudomonadota</taxon>
        <taxon>Betaproteobacteria</taxon>
        <taxon>Burkholderiales</taxon>
        <taxon>Oxalobacteraceae</taxon>
        <taxon>Undibacterium</taxon>
    </lineage>
</organism>
<keyword evidence="4" id="KW-0804">Transcription</keyword>
<dbReference type="SMART" id="SM00421">
    <property type="entry name" value="HTH_LUXR"/>
    <property type="match status" value="1"/>
</dbReference>
<sequence length="217" mass="23218">MSQQSDIRIFLIDDHPLVRDGLKARLETIPHFSIVGEASNAEEALDKAAGTAIDLVLMDINLNGQSGAASATGMNGIALTARFAAAYPDVRIIMLSMHDKAEYVSQAMQAGARGYVLKDAPAEHIIAAIESVMSGKNYLSAGLQQPGAAPSSAAILTQREQDILKSIATGKSNKHIAQELGLSVRTVETHRLNIKRKLNIEGQADLIRFALNQSGLF</sequence>
<dbReference type="RefSeq" id="WP_188565908.1">
    <property type="nucleotide sequence ID" value="NZ_BMED01000002.1"/>
</dbReference>
<dbReference type="PROSITE" id="PS00622">
    <property type="entry name" value="HTH_LUXR_1"/>
    <property type="match status" value="1"/>
</dbReference>
<dbReference type="Proteomes" id="UP000637423">
    <property type="component" value="Unassembled WGS sequence"/>
</dbReference>
<dbReference type="PROSITE" id="PS50110">
    <property type="entry name" value="RESPONSE_REGULATORY"/>
    <property type="match status" value="1"/>
</dbReference>
<evidence type="ECO:0000256" key="2">
    <source>
        <dbReference type="ARBA" id="ARBA00023015"/>
    </source>
</evidence>
<dbReference type="EMBL" id="BMED01000002">
    <property type="protein sequence ID" value="GGC72697.1"/>
    <property type="molecule type" value="Genomic_DNA"/>
</dbReference>
<dbReference type="CDD" id="cd06170">
    <property type="entry name" value="LuxR_C_like"/>
    <property type="match status" value="1"/>
</dbReference>
<reference evidence="8" key="2">
    <citation type="submission" date="2020-09" db="EMBL/GenBank/DDBJ databases">
        <authorList>
            <person name="Sun Q."/>
            <person name="Zhou Y."/>
        </authorList>
    </citation>
    <scope>NUCLEOTIDE SEQUENCE</scope>
    <source>
        <strain evidence="8">CGMCC 1.10998</strain>
    </source>
</reference>
<evidence type="ECO:0000256" key="4">
    <source>
        <dbReference type="ARBA" id="ARBA00023163"/>
    </source>
</evidence>
<dbReference type="InterPro" id="IPR016032">
    <property type="entry name" value="Sig_transdc_resp-reg_C-effctor"/>
</dbReference>
<dbReference type="PANTHER" id="PTHR43214">
    <property type="entry name" value="TWO-COMPONENT RESPONSE REGULATOR"/>
    <property type="match status" value="1"/>
</dbReference>
<gene>
    <name evidence="8" type="ORF">GCM10011396_19850</name>
</gene>
<keyword evidence="9" id="KW-1185">Reference proteome</keyword>
<name>A0A916XHS0_9BURK</name>
<evidence type="ECO:0000313" key="8">
    <source>
        <dbReference type="EMBL" id="GGC72697.1"/>
    </source>
</evidence>
<evidence type="ECO:0000259" key="7">
    <source>
        <dbReference type="PROSITE" id="PS50110"/>
    </source>
</evidence>
<evidence type="ECO:0000256" key="5">
    <source>
        <dbReference type="PROSITE-ProRule" id="PRU00169"/>
    </source>
</evidence>
<dbReference type="InterPro" id="IPR058245">
    <property type="entry name" value="NreC/VraR/RcsB-like_REC"/>
</dbReference>
<dbReference type="SUPFAM" id="SSF52172">
    <property type="entry name" value="CheY-like"/>
    <property type="match status" value="1"/>
</dbReference>
<dbReference type="AlphaFoldDB" id="A0A916XHS0"/>
<dbReference type="Pfam" id="PF00072">
    <property type="entry name" value="Response_reg"/>
    <property type="match status" value="1"/>
</dbReference>
<evidence type="ECO:0000256" key="3">
    <source>
        <dbReference type="ARBA" id="ARBA00023125"/>
    </source>
</evidence>
<proteinExistence type="predicted"/>
<dbReference type="PANTHER" id="PTHR43214:SF41">
    <property type="entry name" value="NITRATE_NITRITE RESPONSE REGULATOR PROTEIN NARP"/>
    <property type="match status" value="1"/>
</dbReference>
<dbReference type="InterPro" id="IPR000792">
    <property type="entry name" value="Tscrpt_reg_LuxR_C"/>
</dbReference>
<protein>
    <submittedName>
        <fullName evidence="8">DNA-binding response regulator</fullName>
    </submittedName>
</protein>
<reference evidence="8" key="1">
    <citation type="journal article" date="2014" name="Int. J. Syst. Evol. Microbiol.">
        <title>Complete genome sequence of Corynebacterium casei LMG S-19264T (=DSM 44701T), isolated from a smear-ripened cheese.</title>
        <authorList>
            <consortium name="US DOE Joint Genome Institute (JGI-PGF)"/>
            <person name="Walter F."/>
            <person name="Albersmeier A."/>
            <person name="Kalinowski J."/>
            <person name="Ruckert C."/>
        </authorList>
    </citation>
    <scope>NUCLEOTIDE SEQUENCE</scope>
    <source>
        <strain evidence="8">CGMCC 1.10998</strain>
    </source>
</reference>
<dbReference type="PROSITE" id="PS50043">
    <property type="entry name" value="HTH_LUXR_2"/>
    <property type="match status" value="1"/>
</dbReference>
<dbReference type="InterPro" id="IPR011006">
    <property type="entry name" value="CheY-like_superfamily"/>
</dbReference>
<dbReference type="GO" id="GO:0006355">
    <property type="term" value="P:regulation of DNA-templated transcription"/>
    <property type="evidence" value="ECO:0007669"/>
    <property type="project" value="InterPro"/>
</dbReference>
<dbReference type="GO" id="GO:0000160">
    <property type="term" value="P:phosphorelay signal transduction system"/>
    <property type="evidence" value="ECO:0007669"/>
    <property type="project" value="InterPro"/>
</dbReference>
<dbReference type="SMART" id="SM00448">
    <property type="entry name" value="REC"/>
    <property type="match status" value="1"/>
</dbReference>
<evidence type="ECO:0000259" key="6">
    <source>
        <dbReference type="PROSITE" id="PS50043"/>
    </source>
</evidence>
<dbReference type="Pfam" id="PF00196">
    <property type="entry name" value="GerE"/>
    <property type="match status" value="1"/>
</dbReference>
<feature type="domain" description="Response regulatory" evidence="7">
    <location>
        <begin position="8"/>
        <end position="133"/>
    </location>
</feature>
<accession>A0A916XHS0</accession>
<comment type="caution">
    <text evidence="8">The sequence shown here is derived from an EMBL/GenBank/DDBJ whole genome shotgun (WGS) entry which is preliminary data.</text>
</comment>
<dbReference type="InterPro" id="IPR039420">
    <property type="entry name" value="WalR-like"/>
</dbReference>
<keyword evidence="2" id="KW-0805">Transcription regulation</keyword>
<dbReference type="PRINTS" id="PR00038">
    <property type="entry name" value="HTHLUXR"/>
</dbReference>
<keyword evidence="1 5" id="KW-0597">Phosphoprotein</keyword>
<keyword evidence="3 8" id="KW-0238">DNA-binding</keyword>
<feature type="domain" description="HTH luxR-type" evidence="6">
    <location>
        <begin position="149"/>
        <end position="214"/>
    </location>
</feature>